<proteinExistence type="predicted"/>
<evidence type="ECO:0000313" key="2">
    <source>
        <dbReference type="Proteomes" id="UP000051660"/>
    </source>
</evidence>
<dbReference type="AlphaFoldDB" id="A0A0R3MYR4"/>
<evidence type="ECO:0000313" key="1">
    <source>
        <dbReference type="EMBL" id="KRR23053.1"/>
    </source>
</evidence>
<sequence length="114" mass="12796">MMIRNGLYLAETRFLDGVEAYNRHVMVLHDGTMHGGGGFYYTVGSYTCSGDKWKGEMTSREHSPISGTYPWARKVLTIGFTGTYWDDGAEFEATALAGKQSFRFKSVYRLLFAG</sequence>
<gene>
    <name evidence="1" type="ORF">CQ14_01170</name>
</gene>
<reference evidence="1 2" key="1">
    <citation type="submission" date="2014-03" db="EMBL/GenBank/DDBJ databases">
        <title>Bradyrhizobium valentinum sp. nov., isolated from effective nodules of Lupinus mariae-josephae, a lupine endemic of basic-lime soils in Eastern Spain.</title>
        <authorList>
            <person name="Duran D."/>
            <person name="Rey L."/>
            <person name="Navarro A."/>
            <person name="Busquets A."/>
            <person name="Imperial J."/>
            <person name="Ruiz-Argueso T."/>
        </authorList>
    </citation>
    <scope>NUCLEOTIDE SEQUENCE [LARGE SCALE GENOMIC DNA]</scope>
    <source>
        <strain evidence="1 2">CCBAU 23086</strain>
    </source>
</reference>
<comment type="caution">
    <text evidence="1">The sequence shown here is derived from an EMBL/GenBank/DDBJ whole genome shotgun (WGS) entry which is preliminary data.</text>
</comment>
<accession>A0A0R3MYR4</accession>
<name>A0A0R3MYR4_9BRAD</name>
<organism evidence="1 2">
    <name type="scientific">Bradyrhizobium lablabi</name>
    <dbReference type="NCBI Taxonomy" id="722472"/>
    <lineage>
        <taxon>Bacteria</taxon>
        <taxon>Pseudomonadati</taxon>
        <taxon>Pseudomonadota</taxon>
        <taxon>Alphaproteobacteria</taxon>
        <taxon>Hyphomicrobiales</taxon>
        <taxon>Nitrobacteraceae</taxon>
        <taxon>Bradyrhizobium</taxon>
    </lineage>
</organism>
<dbReference type="Proteomes" id="UP000051660">
    <property type="component" value="Unassembled WGS sequence"/>
</dbReference>
<dbReference type="EMBL" id="LLYB01000071">
    <property type="protein sequence ID" value="KRR23053.1"/>
    <property type="molecule type" value="Genomic_DNA"/>
</dbReference>
<protein>
    <submittedName>
        <fullName evidence="1">Uncharacterized protein</fullName>
    </submittedName>
</protein>
<dbReference type="OrthoDB" id="8241765at2"/>